<evidence type="ECO:0000313" key="3">
    <source>
        <dbReference type="Proteomes" id="UP001602058"/>
    </source>
</evidence>
<protein>
    <submittedName>
        <fullName evidence="2">Uncharacterized protein</fullName>
    </submittedName>
</protein>
<name>A0ABW6UM88_9ACTN</name>
<feature type="region of interest" description="Disordered" evidence="1">
    <location>
        <begin position="52"/>
        <end position="74"/>
    </location>
</feature>
<accession>A0ABW6UM88</accession>
<dbReference type="Gene3D" id="1.10.357.10">
    <property type="entry name" value="Tetracycline Repressor, domain 2"/>
    <property type="match status" value="1"/>
</dbReference>
<proteinExistence type="predicted"/>
<dbReference type="RefSeq" id="WP_387887675.1">
    <property type="nucleotide sequence ID" value="NZ_JBIAWJ010000008.1"/>
</dbReference>
<evidence type="ECO:0000256" key="1">
    <source>
        <dbReference type="SAM" id="MobiDB-lite"/>
    </source>
</evidence>
<evidence type="ECO:0000313" key="2">
    <source>
        <dbReference type="EMBL" id="MFF4523158.1"/>
    </source>
</evidence>
<organism evidence="2 3">
    <name type="scientific">Streptomyces bluensis</name>
    <dbReference type="NCBI Taxonomy" id="33897"/>
    <lineage>
        <taxon>Bacteria</taxon>
        <taxon>Bacillati</taxon>
        <taxon>Actinomycetota</taxon>
        <taxon>Actinomycetes</taxon>
        <taxon>Kitasatosporales</taxon>
        <taxon>Streptomycetaceae</taxon>
        <taxon>Streptomyces</taxon>
    </lineage>
</organism>
<dbReference type="Proteomes" id="UP001602058">
    <property type="component" value="Unassembled WGS sequence"/>
</dbReference>
<dbReference type="EMBL" id="JBIAWJ010000008">
    <property type="protein sequence ID" value="MFF4523158.1"/>
    <property type="molecule type" value="Genomic_DNA"/>
</dbReference>
<reference evidence="2 3" key="1">
    <citation type="submission" date="2024-10" db="EMBL/GenBank/DDBJ databases">
        <title>The Natural Products Discovery Center: Release of the First 8490 Sequenced Strains for Exploring Actinobacteria Biosynthetic Diversity.</title>
        <authorList>
            <person name="Kalkreuter E."/>
            <person name="Kautsar S.A."/>
            <person name="Yang D."/>
            <person name="Bader C.D."/>
            <person name="Teijaro C.N."/>
            <person name="Fluegel L."/>
            <person name="Davis C.M."/>
            <person name="Simpson J.R."/>
            <person name="Lauterbach L."/>
            <person name="Steele A.D."/>
            <person name="Gui C."/>
            <person name="Meng S."/>
            <person name="Li G."/>
            <person name="Viehrig K."/>
            <person name="Ye F."/>
            <person name="Su P."/>
            <person name="Kiefer A.F."/>
            <person name="Nichols A."/>
            <person name="Cepeda A.J."/>
            <person name="Yan W."/>
            <person name="Fan B."/>
            <person name="Jiang Y."/>
            <person name="Adhikari A."/>
            <person name="Zheng C.-J."/>
            <person name="Schuster L."/>
            <person name="Cowan T.M."/>
            <person name="Smanski M.J."/>
            <person name="Chevrette M.G."/>
            <person name="De Carvalho L.P.S."/>
            <person name="Shen B."/>
        </authorList>
    </citation>
    <scope>NUCLEOTIDE SEQUENCE [LARGE SCALE GENOMIC DNA]</scope>
    <source>
        <strain evidence="2 3">NPDC001390</strain>
    </source>
</reference>
<gene>
    <name evidence="2" type="ORF">ACFY1D_17310</name>
</gene>
<sequence length="74" mass="8014">MSRAIDAKAVRPELEVRDLVAVIVMTMATVHPDDPHGADRRRYLALLAEGLRPSPATLPPPSSHEVPGFPAHGR</sequence>
<comment type="caution">
    <text evidence="2">The sequence shown here is derived from an EMBL/GenBank/DDBJ whole genome shotgun (WGS) entry which is preliminary data.</text>
</comment>
<keyword evidence="3" id="KW-1185">Reference proteome</keyword>